<protein>
    <submittedName>
        <fullName evidence="1">Uncharacterized protein</fullName>
    </submittedName>
</protein>
<name>A0AAV2JI32_KNICA</name>
<dbReference type="AlphaFoldDB" id="A0AAV2JI32"/>
<organism evidence="1 2">
    <name type="scientific">Knipowitschia caucasica</name>
    <name type="common">Caucasian dwarf goby</name>
    <name type="synonym">Pomatoschistus caucasicus</name>
    <dbReference type="NCBI Taxonomy" id="637954"/>
    <lineage>
        <taxon>Eukaryota</taxon>
        <taxon>Metazoa</taxon>
        <taxon>Chordata</taxon>
        <taxon>Craniata</taxon>
        <taxon>Vertebrata</taxon>
        <taxon>Euteleostomi</taxon>
        <taxon>Actinopterygii</taxon>
        <taxon>Neopterygii</taxon>
        <taxon>Teleostei</taxon>
        <taxon>Neoteleostei</taxon>
        <taxon>Acanthomorphata</taxon>
        <taxon>Gobiaria</taxon>
        <taxon>Gobiiformes</taxon>
        <taxon>Gobioidei</taxon>
        <taxon>Gobiidae</taxon>
        <taxon>Gobiinae</taxon>
        <taxon>Knipowitschia</taxon>
    </lineage>
</organism>
<evidence type="ECO:0000313" key="1">
    <source>
        <dbReference type="EMBL" id="CAL1577366.1"/>
    </source>
</evidence>
<sequence length="103" mass="10961">MCHEPNVPKKPSRSHRITIGVPEVVSSSFLTPSVSIMDKSIQPQAALVYALSACVRACVVRVGAEGVMARPLDWRGPPESCFWALVQTPGPSSASLSPSTTEI</sequence>
<dbReference type="EMBL" id="OZ035835">
    <property type="protein sequence ID" value="CAL1577366.1"/>
    <property type="molecule type" value="Genomic_DNA"/>
</dbReference>
<gene>
    <name evidence="1" type="ORF">KC01_LOCUS8725</name>
</gene>
<reference evidence="1 2" key="1">
    <citation type="submission" date="2024-04" db="EMBL/GenBank/DDBJ databases">
        <authorList>
            <person name="Waldvogel A.-M."/>
            <person name="Schoenle A."/>
        </authorList>
    </citation>
    <scope>NUCLEOTIDE SEQUENCE [LARGE SCALE GENOMIC DNA]</scope>
</reference>
<accession>A0AAV2JI32</accession>
<dbReference type="Proteomes" id="UP001497482">
    <property type="component" value="Chromosome 13"/>
</dbReference>
<keyword evidence="2" id="KW-1185">Reference proteome</keyword>
<proteinExistence type="predicted"/>
<evidence type="ECO:0000313" key="2">
    <source>
        <dbReference type="Proteomes" id="UP001497482"/>
    </source>
</evidence>